<dbReference type="InterPro" id="IPR047640">
    <property type="entry name" value="RpiR-like"/>
</dbReference>
<dbReference type="STRING" id="1111454.HMPREF1250_2167"/>
<dbReference type="EMBL" id="AWXA01000008">
    <property type="protein sequence ID" value="ERT61644.1"/>
    <property type="molecule type" value="Genomic_DNA"/>
</dbReference>
<dbReference type="GO" id="GO:0003677">
    <property type="term" value="F:DNA binding"/>
    <property type="evidence" value="ECO:0007669"/>
    <property type="project" value="UniProtKB-KW"/>
</dbReference>
<dbReference type="InterPro" id="IPR001347">
    <property type="entry name" value="SIS_dom"/>
</dbReference>
<dbReference type="InterPro" id="IPR046348">
    <property type="entry name" value="SIS_dom_sf"/>
</dbReference>
<proteinExistence type="predicted"/>
<feature type="domain" description="SIS" evidence="5">
    <location>
        <begin position="126"/>
        <end position="266"/>
    </location>
</feature>
<organism evidence="6 7">
    <name type="scientific">Megasphaera vaginalis</name>
    <name type="common">ex Srinivasan et al. 2021</name>
    <dbReference type="NCBI Taxonomy" id="1111454"/>
    <lineage>
        <taxon>Bacteria</taxon>
        <taxon>Bacillati</taxon>
        <taxon>Bacillota</taxon>
        <taxon>Negativicutes</taxon>
        <taxon>Veillonellales</taxon>
        <taxon>Veillonellaceae</taxon>
        <taxon>Megasphaera</taxon>
    </lineage>
</organism>
<keyword evidence="7" id="KW-1185">Reference proteome</keyword>
<dbReference type="Gene3D" id="3.40.50.10490">
    <property type="entry name" value="Glucose-6-phosphate isomerase like protein, domain 1"/>
    <property type="match status" value="1"/>
</dbReference>
<evidence type="ECO:0000259" key="4">
    <source>
        <dbReference type="PROSITE" id="PS51071"/>
    </source>
</evidence>
<dbReference type="InterPro" id="IPR035472">
    <property type="entry name" value="RpiR-like_SIS"/>
</dbReference>
<dbReference type="SUPFAM" id="SSF53697">
    <property type="entry name" value="SIS domain"/>
    <property type="match status" value="1"/>
</dbReference>
<keyword evidence="1" id="KW-0805">Transcription regulation</keyword>
<dbReference type="Proteomes" id="UP000017090">
    <property type="component" value="Unassembled WGS sequence"/>
</dbReference>
<dbReference type="Pfam" id="PF01380">
    <property type="entry name" value="SIS"/>
    <property type="match status" value="1"/>
</dbReference>
<evidence type="ECO:0000313" key="7">
    <source>
        <dbReference type="Proteomes" id="UP000017090"/>
    </source>
</evidence>
<dbReference type="PROSITE" id="PS51464">
    <property type="entry name" value="SIS"/>
    <property type="match status" value="1"/>
</dbReference>
<accession>U7URY8</accession>
<dbReference type="eggNOG" id="COG1737">
    <property type="taxonomic scope" value="Bacteria"/>
</dbReference>
<dbReference type="CDD" id="cd05013">
    <property type="entry name" value="SIS_RpiR"/>
    <property type="match status" value="1"/>
</dbReference>
<dbReference type="GO" id="GO:1901135">
    <property type="term" value="P:carbohydrate derivative metabolic process"/>
    <property type="evidence" value="ECO:0007669"/>
    <property type="project" value="InterPro"/>
</dbReference>
<gene>
    <name evidence="6" type="ORF">HMPREF1250_2167</name>
</gene>
<comment type="caution">
    <text evidence="6">The sequence shown here is derived from an EMBL/GenBank/DDBJ whole genome shotgun (WGS) entry which is preliminary data.</text>
</comment>
<dbReference type="PANTHER" id="PTHR30514">
    <property type="entry name" value="GLUCOKINASE"/>
    <property type="match status" value="1"/>
</dbReference>
<name>U7URY8_9FIRM</name>
<sequence length="284" mass="31320">MSREEIERIPFLRGAYEGLTKSERQIAAYIAQRPRRIMKETIPGIAAATGSSEITVSRFCKKLGFHGLQELKRALTAYLTANEMKEYHDIEASDSCRVVAEKVFQNLSEGLQDTLRLLDYETVDAAAAVLRRARRVAIYGFGNSATVCKDLAARYVRLGLTVQAYADPHMQVTSAALLTAADAVIAVSHSGASYELLQSVEAARNRGASIISITSHLQSPLAKLSDYCLHGMGREVNYSSEAGASRLIHMAIGDVLYTRMAMADPDAFAANMEQMRHEIMKKRR</sequence>
<keyword evidence="2" id="KW-0238">DNA-binding</keyword>
<dbReference type="GO" id="GO:0097367">
    <property type="term" value="F:carbohydrate derivative binding"/>
    <property type="evidence" value="ECO:0007669"/>
    <property type="project" value="InterPro"/>
</dbReference>
<dbReference type="AlphaFoldDB" id="U7URY8"/>
<evidence type="ECO:0000256" key="1">
    <source>
        <dbReference type="ARBA" id="ARBA00023015"/>
    </source>
</evidence>
<dbReference type="OrthoDB" id="3684496at2"/>
<evidence type="ECO:0000256" key="2">
    <source>
        <dbReference type="ARBA" id="ARBA00023125"/>
    </source>
</evidence>
<dbReference type="Gene3D" id="1.10.10.10">
    <property type="entry name" value="Winged helix-like DNA-binding domain superfamily/Winged helix DNA-binding domain"/>
    <property type="match status" value="1"/>
</dbReference>
<dbReference type="InterPro" id="IPR000281">
    <property type="entry name" value="HTH_RpiR"/>
</dbReference>
<dbReference type="RefSeq" id="WP_023052934.1">
    <property type="nucleotide sequence ID" value="NZ_AWXA01000008.1"/>
</dbReference>
<dbReference type="InterPro" id="IPR036388">
    <property type="entry name" value="WH-like_DNA-bd_sf"/>
</dbReference>
<dbReference type="Pfam" id="PF01418">
    <property type="entry name" value="HTH_6"/>
    <property type="match status" value="1"/>
</dbReference>
<dbReference type="PANTHER" id="PTHR30514:SF1">
    <property type="entry name" value="HTH-TYPE TRANSCRIPTIONAL REGULATOR HEXR-RELATED"/>
    <property type="match status" value="1"/>
</dbReference>
<protein>
    <submittedName>
        <fullName evidence="6">SIS domain protein</fullName>
    </submittedName>
</protein>
<dbReference type="PATRIC" id="fig|1111454.3.peg.503"/>
<dbReference type="PROSITE" id="PS51071">
    <property type="entry name" value="HTH_RPIR"/>
    <property type="match status" value="1"/>
</dbReference>
<keyword evidence="3" id="KW-0804">Transcription</keyword>
<evidence type="ECO:0000256" key="3">
    <source>
        <dbReference type="ARBA" id="ARBA00023163"/>
    </source>
</evidence>
<feature type="domain" description="HTH rpiR-type" evidence="4">
    <location>
        <begin position="6"/>
        <end position="82"/>
    </location>
</feature>
<reference evidence="6 7" key="1">
    <citation type="submission" date="2013-09" db="EMBL/GenBank/DDBJ databases">
        <authorList>
            <person name="Durkin A.S."/>
            <person name="Haft D.R."/>
            <person name="McCorrison J."/>
            <person name="Torralba M."/>
            <person name="Gillis M."/>
            <person name="Haft D.H."/>
            <person name="Methe B."/>
            <person name="Sutton G."/>
            <person name="Nelson K.E."/>
        </authorList>
    </citation>
    <scope>NUCLEOTIDE SEQUENCE [LARGE SCALE GENOMIC DNA]</scope>
    <source>
        <strain evidence="6 7">BV3C16-1</strain>
    </source>
</reference>
<dbReference type="SUPFAM" id="SSF46689">
    <property type="entry name" value="Homeodomain-like"/>
    <property type="match status" value="1"/>
</dbReference>
<dbReference type="InterPro" id="IPR009057">
    <property type="entry name" value="Homeodomain-like_sf"/>
</dbReference>
<dbReference type="GO" id="GO:0003700">
    <property type="term" value="F:DNA-binding transcription factor activity"/>
    <property type="evidence" value="ECO:0007669"/>
    <property type="project" value="InterPro"/>
</dbReference>
<evidence type="ECO:0000259" key="5">
    <source>
        <dbReference type="PROSITE" id="PS51464"/>
    </source>
</evidence>
<evidence type="ECO:0000313" key="6">
    <source>
        <dbReference type="EMBL" id="ERT61644.1"/>
    </source>
</evidence>